<feature type="compositionally biased region" description="Low complexity" evidence="2">
    <location>
        <begin position="142"/>
        <end position="154"/>
    </location>
</feature>
<evidence type="ECO:0000256" key="2">
    <source>
        <dbReference type="SAM" id="MobiDB-lite"/>
    </source>
</evidence>
<proteinExistence type="inferred from homology"/>
<feature type="region of interest" description="Disordered" evidence="2">
    <location>
        <begin position="1"/>
        <end position="214"/>
    </location>
</feature>
<reference evidence="4" key="2">
    <citation type="submission" date="2021-10" db="EMBL/GenBank/DDBJ databases">
        <title>Phylogenomics reveals ancestral predisposition of the termite-cultivated fungus Termitomyces towards a domesticated lifestyle.</title>
        <authorList>
            <person name="Auxier B."/>
            <person name="Grum-Grzhimaylo A."/>
            <person name="Cardenas M.E."/>
            <person name="Lodge J.D."/>
            <person name="Laessoe T."/>
            <person name="Pedersen O."/>
            <person name="Smith M.E."/>
            <person name="Kuyper T.W."/>
            <person name="Franco-Molano E.A."/>
            <person name="Baroni T.J."/>
            <person name="Aanen D.K."/>
        </authorList>
    </citation>
    <scope>NUCLEOTIDE SEQUENCE</scope>
    <source>
        <strain evidence="4">D49</strain>
    </source>
</reference>
<keyword evidence="5" id="KW-1185">Reference proteome</keyword>
<dbReference type="InterPro" id="IPR040466">
    <property type="entry name" value="NKAP"/>
</dbReference>
<feature type="compositionally biased region" description="Basic residues" evidence="2">
    <location>
        <begin position="122"/>
        <end position="141"/>
    </location>
</feature>
<feature type="compositionally biased region" description="Basic and acidic residues" evidence="2">
    <location>
        <begin position="1"/>
        <end position="11"/>
    </location>
</feature>
<evidence type="ECO:0000313" key="5">
    <source>
        <dbReference type="Proteomes" id="UP000717328"/>
    </source>
</evidence>
<dbReference type="OrthoDB" id="273141at2759"/>
<dbReference type="Pfam" id="PF06047">
    <property type="entry name" value="Nkap_C"/>
    <property type="match status" value="1"/>
</dbReference>
<dbReference type="EMBL" id="JABCKI010005947">
    <property type="protein sequence ID" value="KAG5636331.1"/>
    <property type="molecule type" value="Genomic_DNA"/>
</dbReference>
<dbReference type="Proteomes" id="UP000717328">
    <property type="component" value="Unassembled WGS sequence"/>
</dbReference>
<dbReference type="PANTHER" id="PTHR13087:SF0">
    <property type="entry name" value="NFKB ACTIVATING PROTEIN LIKE"/>
    <property type="match status" value="1"/>
</dbReference>
<dbReference type="PANTHER" id="PTHR13087">
    <property type="entry name" value="NF-KAPPA B ACTIVATING PROTEIN"/>
    <property type="match status" value="1"/>
</dbReference>
<evidence type="ECO:0000259" key="3">
    <source>
        <dbReference type="Pfam" id="PF06047"/>
    </source>
</evidence>
<dbReference type="InterPro" id="IPR009269">
    <property type="entry name" value="NKAP_C"/>
</dbReference>
<sequence length="329" mass="37447">MYPSKGRDRTHAGGSFGGGVGGSDFLESRRIQRENQTANVWPPSPKAPARDLSPKRSKSSKKSKRARSPSSDSSSDEDRRRRSRKEKKRSRKERGGERERRRSRSRSRRRKSYDNDSEDDHRRKHESRRSRTKSKTPRSKSRGVSQSQRSRSLSEPMEEDEWVVKTPMAPPPVPVHSETAKKAADALKAIPDDGSDDEVGPQPLPRVNARGRVDERAYGGALLRGEGSAMAAFLQDGTESRIPRRGEIGLTSDEIAKYEDVGYVMSGSRHRRMNAVRMRKENQVISAEEKRGILKLQREERERREAILREEFNELVNERLKGVPDPKPK</sequence>
<reference evidence="4" key="1">
    <citation type="submission" date="2021-02" db="EMBL/GenBank/DDBJ databases">
        <authorList>
            <person name="Nieuwenhuis M."/>
            <person name="Van De Peppel L.J.J."/>
        </authorList>
    </citation>
    <scope>NUCLEOTIDE SEQUENCE</scope>
    <source>
        <strain evidence="4">D49</strain>
    </source>
</reference>
<evidence type="ECO:0000313" key="4">
    <source>
        <dbReference type="EMBL" id="KAG5636331.1"/>
    </source>
</evidence>
<dbReference type="GO" id="GO:0010468">
    <property type="term" value="P:regulation of gene expression"/>
    <property type="evidence" value="ECO:0007669"/>
    <property type="project" value="TreeGrafter"/>
</dbReference>
<protein>
    <recommendedName>
        <fullName evidence="3">NF-kappa-B-activating protein C-terminal domain-containing protein</fullName>
    </recommendedName>
</protein>
<accession>A0A9P7K606</accession>
<feature type="compositionally biased region" description="Basic residues" evidence="2">
    <location>
        <begin position="101"/>
        <end position="111"/>
    </location>
</feature>
<dbReference type="GO" id="GO:0003682">
    <property type="term" value="F:chromatin binding"/>
    <property type="evidence" value="ECO:0007669"/>
    <property type="project" value="InterPro"/>
</dbReference>
<feature type="compositionally biased region" description="Basic residues" evidence="2">
    <location>
        <begin position="81"/>
        <end position="92"/>
    </location>
</feature>
<evidence type="ECO:0000256" key="1">
    <source>
        <dbReference type="ARBA" id="ARBA00009313"/>
    </source>
</evidence>
<organism evidence="4 5">
    <name type="scientific">Sphagnurus paluster</name>
    <dbReference type="NCBI Taxonomy" id="117069"/>
    <lineage>
        <taxon>Eukaryota</taxon>
        <taxon>Fungi</taxon>
        <taxon>Dikarya</taxon>
        <taxon>Basidiomycota</taxon>
        <taxon>Agaricomycotina</taxon>
        <taxon>Agaricomycetes</taxon>
        <taxon>Agaricomycetidae</taxon>
        <taxon>Agaricales</taxon>
        <taxon>Tricholomatineae</taxon>
        <taxon>Lyophyllaceae</taxon>
        <taxon>Sphagnurus</taxon>
    </lineage>
</organism>
<gene>
    <name evidence="4" type="ORF">H0H81_008415</name>
</gene>
<comment type="similarity">
    <text evidence="1">Belongs to the NKAP family.</text>
</comment>
<name>A0A9P7K606_9AGAR</name>
<comment type="caution">
    <text evidence="4">The sequence shown here is derived from an EMBL/GenBank/DDBJ whole genome shotgun (WGS) entry which is preliminary data.</text>
</comment>
<dbReference type="AlphaFoldDB" id="A0A9P7K606"/>
<feature type="domain" description="NF-kappa-B-activating protein C-terminal" evidence="3">
    <location>
        <begin position="216"/>
        <end position="317"/>
    </location>
</feature>
<feature type="compositionally biased region" description="Basic residues" evidence="2">
    <location>
        <begin position="55"/>
        <end position="67"/>
    </location>
</feature>
<dbReference type="GO" id="GO:0005634">
    <property type="term" value="C:nucleus"/>
    <property type="evidence" value="ECO:0007669"/>
    <property type="project" value="TreeGrafter"/>
</dbReference>